<accession>A0A7D9JCE2</accession>
<evidence type="ECO:0000256" key="4">
    <source>
        <dbReference type="ARBA" id="ARBA00022723"/>
    </source>
</evidence>
<evidence type="ECO:0000256" key="6">
    <source>
        <dbReference type="ARBA" id="ARBA00023004"/>
    </source>
</evidence>
<dbReference type="InterPro" id="IPR002401">
    <property type="entry name" value="Cyt_P450_E_grp-I"/>
</dbReference>
<evidence type="ECO:0000256" key="5">
    <source>
        <dbReference type="ARBA" id="ARBA00023002"/>
    </source>
</evidence>
<evidence type="ECO:0000256" key="2">
    <source>
        <dbReference type="ARBA" id="ARBA00010617"/>
    </source>
</evidence>
<dbReference type="AlphaFoldDB" id="A0A7D9JCE2"/>
<dbReference type="Pfam" id="PF00067">
    <property type="entry name" value="p450"/>
    <property type="match status" value="1"/>
</dbReference>
<dbReference type="PANTHER" id="PTHR24279:SF120">
    <property type="entry name" value="CYTOCHROME P450"/>
    <property type="match status" value="1"/>
</dbReference>
<sequence length="490" mass="55935">MMWRSTGQLLTYTRILFHTKRSCTGTQIKNLSVKPFREMPGPSSLANMIKYSGRSMDNFHRDIVDGFDKYGPLYKFILPGFKMVLTCDPKHIEHVFRNEDNPAMRGIDSSFAKYFASKGMKEGISGEDESWYTHRSTTAPNMLQPHRNQGYLPGLSEIADDSVASLKEGRNSNLLPFLQLWATESIFYVMFGHRTGTNFKTPDKKYLEFTEAVYGAFESEAKLAIGFPLHRYIKTPELRNFYRALDVISKFTLDFMEKIKNSPSSLPAGYECLFEKFKREEKLTDDEIIQVAITLLAGGVDTSATMLVSTLFMLSKSQRAQEKLFEEINSVLPNGQTPNYDSLNKLPFLKATINEVFRTSPVTVGTTRQLSKPIVLGGYEIPAGMIITLSTGFKSTQMETQTYGDVENFRPERWLRGNKDFHPFAVLPFGFGPRMCVGRRIAVMELSLFLVRFLQKYKVEENNLPEDQLGWHFGIVQRPDRPCNLYLSAR</sequence>
<feature type="binding site" description="axial binding residue" evidence="8">
    <location>
        <position position="436"/>
    </location>
    <ligand>
        <name>heme</name>
        <dbReference type="ChEBI" id="CHEBI:30413"/>
    </ligand>
    <ligandPart>
        <name>Fe</name>
        <dbReference type="ChEBI" id="CHEBI:18248"/>
    </ligandPart>
</feature>
<dbReference type="InterPro" id="IPR001128">
    <property type="entry name" value="Cyt_P450"/>
</dbReference>
<gene>
    <name evidence="10" type="ORF">PACLA_8A011620</name>
</gene>
<dbReference type="GO" id="GO:0004497">
    <property type="term" value="F:monooxygenase activity"/>
    <property type="evidence" value="ECO:0007669"/>
    <property type="project" value="UniProtKB-KW"/>
</dbReference>
<dbReference type="Gene3D" id="1.10.630.10">
    <property type="entry name" value="Cytochrome P450"/>
    <property type="match status" value="1"/>
</dbReference>
<keyword evidence="11" id="KW-1185">Reference proteome</keyword>
<evidence type="ECO:0000256" key="1">
    <source>
        <dbReference type="ARBA" id="ARBA00001971"/>
    </source>
</evidence>
<dbReference type="Proteomes" id="UP001152795">
    <property type="component" value="Unassembled WGS sequence"/>
</dbReference>
<dbReference type="OrthoDB" id="10258113at2759"/>
<protein>
    <submittedName>
        <fullName evidence="10">Cytochrome P450 27C1-like</fullName>
    </submittedName>
</protein>
<dbReference type="GO" id="GO:0016705">
    <property type="term" value="F:oxidoreductase activity, acting on paired donors, with incorporation or reduction of molecular oxygen"/>
    <property type="evidence" value="ECO:0007669"/>
    <property type="project" value="InterPro"/>
</dbReference>
<dbReference type="GO" id="GO:0020037">
    <property type="term" value="F:heme binding"/>
    <property type="evidence" value="ECO:0007669"/>
    <property type="project" value="InterPro"/>
</dbReference>
<proteinExistence type="inferred from homology"/>
<dbReference type="SUPFAM" id="SSF48264">
    <property type="entry name" value="Cytochrome P450"/>
    <property type="match status" value="1"/>
</dbReference>
<comment type="similarity">
    <text evidence="2 9">Belongs to the cytochrome P450 family.</text>
</comment>
<dbReference type="CDD" id="cd11054">
    <property type="entry name" value="CYP24A1-like"/>
    <property type="match status" value="1"/>
</dbReference>
<dbReference type="GO" id="GO:0005506">
    <property type="term" value="F:iron ion binding"/>
    <property type="evidence" value="ECO:0007669"/>
    <property type="project" value="InterPro"/>
</dbReference>
<dbReference type="InterPro" id="IPR036396">
    <property type="entry name" value="Cyt_P450_sf"/>
</dbReference>
<comment type="caution">
    <text evidence="10">The sequence shown here is derived from an EMBL/GenBank/DDBJ whole genome shotgun (WGS) entry which is preliminary data.</text>
</comment>
<dbReference type="PRINTS" id="PR00463">
    <property type="entry name" value="EP450I"/>
</dbReference>
<evidence type="ECO:0000256" key="3">
    <source>
        <dbReference type="ARBA" id="ARBA00022617"/>
    </source>
</evidence>
<keyword evidence="4 8" id="KW-0479">Metal-binding</keyword>
<dbReference type="EMBL" id="CACRXK020014251">
    <property type="protein sequence ID" value="CAB4026529.1"/>
    <property type="molecule type" value="Genomic_DNA"/>
</dbReference>
<dbReference type="PROSITE" id="PS00086">
    <property type="entry name" value="CYTOCHROME_P450"/>
    <property type="match status" value="1"/>
</dbReference>
<keyword evidence="3 8" id="KW-0349">Heme</keyword>
<dbReference type="PRINTS" id="PR00385">
    <property type="entry name" value="P450"/>
</dbReference>
<dbReference type="InterPro" id="IPR050479">
    <property type="entry name" value="CYP11_CYP27_families"/>
</dbReference>
<keyword evidence="5 9" id="KW-0560">Oxidoreductase</keyword>
<evidence type="ECO:0000256" key="8">
    <source>
        <dbReference type="PIRSR" id="PIRSR602401-1"/>
    </source>
</evidence>
<evidence type="ECO:0000313" key="10">
    <source>
        <dbReference type="EMBL" id="CAB4026529.1"/>
    </source>
</evidence>
<evidence type="ECO:0000256" key="7">
    <source>
        <dbReference type="ARBA" id="ARBA00023033"/>
    </source>
</evidence>
<dbReference type="InterPro" id="IPR017972">
    <property type="entry name" value="Cyt_P450_CS"/>
</dbReference>
<comment type="cofactor">
    <cofactor evidence="1 8">
        <name>heme</name>
        <dbReference type="ChEBI" id="CHEBI:30413"/>
    </cofactor>
</comment>
<evidence type="ECO:0000256" key="9">
    <source>
        <dbReference type="RuleBase" id="RU000461"/>
    </source>
</evidence>
<evidence type="ECO:0000313" key="11">
    <source>
        <dbReference type="Proteomes" id="UP001152795"/>
    </source>
</evidence>
<keyword evidence="6 8" id="KW-0408">Iron</keyword>
<keyword evidence="7 9" id="KW-0503">Monooxygenase</keyword>
<reference evidence="10" key="1">
    <citation type="submission" date="2020-04" db="EMBL/GenBank/DDBJ databases">
        <authorList>
            <person name="Alioto T."/>
            <person name="Alioto T."/>
            <person name="Gomez Garrido J."/>
        </authorList>
    </citation>
    <scope>NUCLEOTIDE SEQUENCE</scope>
    <source>
        <strain evidence="10">A484AB</strain>
    </source>
</reference>
<name>A0A7D9JCE2_PARCT</name>
<dbReference type="PANTHER" id="PTHR24279">
    <property type="entry name" value="CYTOCHROME P450"/>
    <property type="match status" value="1"/>
</dbReference>
<organism evidence="10 11">
    <name type="scientific">Paramuricea clavata</name>
    <name type="common">Red gorgonian</name>
    <name type="synonym">Violescent sea-whip</name>
    <dbReference type="NCBI Taxonomy" id="317549"/>
    <lineage>
        <taxon>Eukaryota</taxon>
        <taxon>Metazoa</taxon>
        <taxon>Cnidaria</taxon>
        <taxon>Anthozoa</taxon>
        <taxon>Octocorallia</taxon>
        <taxon>Malacalcyonacea</taxon>
        <taxon>Plexauridae</taxon>
        <taxon>Paramuricea</taxon>
    </lineage>
</organism>